<protein>
    <submittedName>
        <fullName evidence="5">Beta-barrel assembly machine subunit BamE</fullName>
    </submittedName>
</protein>
<evidence type="ECO:0000313" key="5">
    <source>
        <dbReference type="EMBL" id="SDY27885.1"/>
    </source>
</evidence>
<feature type="chain" id="PRO_5011569950" evidence="3">
    <location>
        <begin position="29"/>
        <end position="154"/>
    </location>
</feature>
<accession>A0A1H3IKG9</accession>
<name>A0A1H3IKG9_9RHOB</name>
<evidence type="ECO:0000256" key="2">
    <source>
        <dbReference type="ARBA" id="ARBA00023136"/>
    </source>
</evidence>
<feature type="domain" description="Outer membrane protein assembly factor BamE" evidence="4">
    <location>
        <begin position="35"/>
        <end position="110"/>
    </location>
</feature>
<dbReference type="PROSITE" id="PS51257">
    <property type="entry name" value="PROKAR_LIPOPROTEIN"/>
    <property type="match status" value="1"/>
</dbReference>
<sequence length="154" mass="16816">MKAITHPIKQSAAFLLLGLVFMALSSCAATYRDHGYVPSESELAEIVVGVDSRESVADVVGVPSTSGILNDSGYYYVKSRVRHFGAMRPKEIEREVLAISFSEAGIVENIERFSLQDGNVVTLSRRVTDKTVNDNTFIRQLVGSIGRFSSGTLQ</sequence>
<organism evidence="5 6">
    <name type="scientific">Lentibacter algarum</name>
    <dbReference type="NCBI Taxonomy" id="576131"/>
    <lineage>
        <taxon>Bacteria</taxon>
        <taxon>Pseudomonadati</taxon>
        <taxon>Pseudomonadota</taxon>
        <taxon>Alphaproteobacteria</taxon>
        <taxon>Rhodobacterales</taxon>
        <taxon>Roseobacteraceae</taxon>
        <taxon>Lentibacter</taxon>
    </lineage>
</organism>
<dbReference type="OrthoDB" id="7203955at2"/>
<dbReference type="InterPro" id="IPR037873">
    <property type="entry name" value="BamE-like"/>
</dbReference>
<evidence type="ECO:0000313" key="6">
    <source>
        <dbReference type="Proteomes" id="UP000199026"/>
    </source>
</evidence>
<dbReference type="InterPro" id="IPR007450">
    <property type="entry name" value="BamE_dom"/>
</dbReference>
<keyword evidence="6" id="KW-1185">Reference proteome</keyword>
<dbReference type="Gene3D" id="3.30.1450.10">
    <property type="match status" value="1"/>
</dbReference>
<gene>
    <name evidence="5" type="ORF">SAMN05444486_1011114</name>
</gene>
<evidence type="ECO:0000256" key="3">
    <source>
        <dbReference type="SAM" id="SignalP"/>
    </source>
</evidence>
<dbReference type="STRING" id="576131.SAMN05444486_1011114"/>
<dbReference type="GO" id="GO:0019867">
    <property type="term" value="C:outer membrane"/>
    <property type="evidence" value="ECO:0007669"/>
    <property type="project" value="InterPro"/>
</dbReference>
<evidence type="ECO:0000259" key="4">
    <source>
        <dbReference type="Pfam" id="PF04355"/>
    </source>
</evidence>
<dbReference type="Proteomes" id="UP000199026">
    <property type="component" value="Unassembled WGS sequence"/>
</dbReference>
<keyword evidence="2" id="KW-0472">Membrane</keyword>
<evidence type="ECO:0000256" key="1">
    <source>
        <dbReference type="ARBA" id="ARBA00022729"/>
    </source>
</evidence>
<keyword evidence="1 3" id="KW-0732">Signal</keyword>
<dbReference type="Pfam" id="PF04355">
    <property type="entry name" value="BamE"/>
    <property type="match status" value="1"/>
</dbReference>
<dbReference type="GeneID" id="78123895"/>
<proteinExistence type="predicted"/>
<reference evidence="5 6" key="1">
    <citation type="submission" date="2016-10" db="EMBL/GenBank/DDBJ databases">
        <authorList>
            <person name="de Groot N.N."/>
        </authorList>
    </citation>
    <scope>NUCLEOTIDE SEQUENCE [LARGE SCALE GENOMIC DNA]</scope>
    <source>
        <strain evidence="5 6">DSM 24677</strain>
    </source>
</reference>
<dbReference type="AlphaFoldDB" id="A0A1H3IKG9"/>
<dbReference type="EMBL" id="FNPR01000001">
    <property type="protein sequence ID" value="SDY27885.1"/>
    <property type="molecule type" value="Genomic_DNA"/>
</dbReference>
<feature type="signal peptide" evidence="3">
    <location>
        <begin position="1"/>
        <end position="28"/>
    </location>
</feature>
<dbReference type="RefSeq" id="WP_089888473.1">
    <property type="nucleotide sequence ID" value="NZ_CALJFH010000034.1"/>
</dbReference>